<evidence type="ECO:0000313" key="6">
    <source>
        <dbReference type="Proteomes" id="UP000242875"/>
    </source>
</evidence>
<dbReference type="PANTHER" id="PTHR43476">
    <property type="entry name" value="3-(3-HYDROXY-PHENYL)PROPIONATE/3-HYDROXYCINNAMIC ACID HYDROXYLASE"/>
    <property type="match status" value="1"/>
</dbReference>
<dbReference type="InterPro" id="IPR002938">
    <property type="entry name" value="FAD-bd"/>
</dbReference>
<gene>
    <name evidence="5" type="ORF">BZG36_04730</name>
</gene>
<dbReference type="InterPro" id="IPR050631">
    <property type="entry name" value="PheA/TfdB_FAD_monoxygenase"/>
</dbReference>
<dbReference type="InterPro" id="IPR036188">
    <property type="entry name" value="FAD/NAD-bd_sf"/>
</dbReference>
<dbReference type="OrthoDB" id="10016252at2759"/>
<protein>
    <recommendedName>
        <fullName evidence="4">FAD-binding domain-containing protein</fullName>
    </recommendedName>
</protein>
<dbReference type="Pfam" id="PF01494">
    <property type="entry name" value="FAD_binding_3"/>
    <property type="match status" value="1"/>
</dbReference>
<evidence type="ECO:0000256" key="1">
    <source>
        <dbReference type="ARBA" id="ARBA00022630"/>
    </source>
</evidence>
<dbReference type="Gene3D" id="3.50.50.60">
    <property type="entry name" value="FAD/NAD(P)-binding domain"/>
    <property type="match status" value="1"/>
</dbReference>
<dbReference type="SUPFAM" id="SSF51905">
    <property type="entry name" value="FAD/NAD(P)-binding domain"/>
    <property type="match status" value="1"/>
</dbReference>
<dbReference type="GO" id="GO:0071949">
    <property type="term" value="F:FAD binding"/>
    <property type="evidence" value="ECO:0007669"/>
    <property type="project" value="InterPro"/>
</dbReference>
<feature type="non-terminal residue" evidence="5">
    <location>
        <position position="1"/>
    </location>
</feature>
<reference evidence="5 6" key="1">
    <citation type="journal article" date="2017" name="Mycologia">
        <title>Bifiguratus adelaidae, gen. et sp. nov., a new member of Mucoromycotina in endophytic and soil-dwelling habitats.</title>
        <authorList>
            <person name="Torres-Cruz T.J."/>
            <person name="Billingsley Tobias T.L."/>
            <person name="Almatruk M."/>
            <person name="Hesse C."/>
            <person name="Kuske C.R."/>
            <person name="Desiro A."/>
            <person name="Benucci G.M."/>
            <person name="Bonito G."/>
            <person name="Stajich J.E."/>
            <person name="Dunlap C."/>
            <person name="Arnold A.E."/>
            <person name="Porras-Alfaro A."/>
        </authorList>
    </citation>
    <scope>NUCLEOTIDE SEQUENCE [LARGE SCALE GENOMIC DNA]</scope>
    <source>
        <strain evidence="5 6">AZ0501</strain>
    </source>
</reference>
<dbReference type="Gene3D" id="3.30.9.10">
    <property type="entry name" value="D-Amino Acid Oxidase, subunit A, domain 2"/>
    <property type="match status" value="1"/>
</dbReference>
<keyword evidence="6" id="KW-1185">Reference proteome</keyword>
<proteinExistence type="predicted"/>
<evidence type="ECO:0000259" key="4">
    <source>
        <dbReference type="Pfam" id="PF01494"/>
    </source>
</evidence>
<evidence type="ECO:0000256" key="2">
    <source>
        <dbReference type="ARBA" id="ARBA00022827"/>
    </source>
</evidence>
<keyword evidence="1" id="KW-0285">Flavoprotein</keyword>
<accession>A0A261XUG2</accession>
<keyword evidence="2" id="KW-0274">FAD</keyword>
<dbReference type="PRINTS" id="PR00420">
    <property type="entry name" value="RNGMNOXGNASE"/>
</dbReference>
<comment type="caution">
    <text evidence="5">The sequence shown here is derived from an EMBL/GenBank/DDBJ whole genome shotgun (WGS) entry which is preliminary data.</text>
</comment>
<keyword evidence="3" id="KW-0560">Oxidoreductase</keyword>
<dbReference type="GO" id="GO:0008688">
    <property type="term" value="F:3-(3-hydroxyphenyl)propionate hydroxylase activity"/>
    <property type="evidence" value="ECO:0007669"/>
    <property type="project" value="TreeGrafter"/>
</dbReference>
<dbReference type="EMBL" id="MVBO01000205">
    <property type="protein sequence ID" value="OZJ02001.1"/>
    <property type="molecule type" value="Genomic_DNA"/>
</dbReference>
<name>A0A261XUG2_9FUNG</name>
<sequence length="357" mass="40637">CGRFGKPEDRLWQFEFVVARGEDGKEMSEHDNIKRIVFPYITHPGSRYGLKEDVAFPEDCITVLRCRPFAFAARNCNKWALGRVMLLGDAAHVFPPFGGQGIASGFRDASALAWWLAVACRPNFKPYEQLLEAWYNERKQQLDRSLNATVETVPSSPMIPSVRRWLEQGARRFGMTRYTYQPGMEFIPKGASGLFLPQIYCLPLIANNDLNKMAFTDDIIFHPSKKCIFQVLILLDKLDETKQAAAVFEDIDNPSDGELSAREATYLIHNLNERFVDPNPFTARIATAKEFAQSPLCKGRPEPRYYDEYHIKKEVKGYKYLIIRPDRLIYASCVDKVEVDSAAKALPGLLNGETHDI</sequence>
<dbReference type="GO" id="GO:0019622">
    <property type="term" value="P:3-(3-hydroxy)phenylpropionate catabolic process"/>
    <property type="evidence" value="ECO:0007669"/>
    <property type="project" value="TreeGrafter"/>
</dbReference>
<organism evidence="5 6">
    <name type="scientific">Bifiguratus adelaidae</name>
    <dbReference type="NCBI Taxonomy" id="1938954"/>
    <lineage>
        <taxon>Eukaryota</taxon>
        <taxon>Fungi</taxon>
        <taxon>Fungi incertae sedis</taxon>
        <taxon>Mucoromycota</taxon>
        <taxon>Mucoromycotina</taxon>
        <taxon>Endogonomycetes</taxon>
        <taxon>Endogonales</taxon>
        <taxon>Endogonales incertae sedis</taxon>
        <taxon>Bifiguratus</taxon>
    </lineage>
</organism>
<feature type="domain" description="FAD-binding" evidence="4">
    <location>
        <begin position="63"/>
        <end position="140"/>
    </location>
</feature>
<dbReference type="Proteomes" id="UP000242875">
    <property type="component" value="Unassembled WGS sequence"/>
</dbReference>
<evidence type="ECO:0000256" key="3">
    <source>
        <dbReference type="ARBA" id="ARBA00023002"/>
    </source>
</evidence>
<dbReference type="PANTHER" id="PTHR43476:SF3">
    <property type="entry name" value="FAD-BINDING MONOOXYGENASE"/>
    <property type="match status" value="1"/>
</dbReference>
<evidence type="ECO:0000313" key="5">
    <source>
        <dbReference type="EMBL" id="OZJ02001.1"/>
    </source>
</evidence>
<dbReference type="AlphaFoldDB" id="A0A261XUG2"/>